<organism evidence="3 4">
    <name type="scientific">Methanohalophilus portucalensis FDF-1</name>
    <dbReference type="NCBI Taxonomy" id="523843"/>
    <lineage>
        <taxon>Archaea</taxon>
        <taxon>Methanobacteriati</taxon>
        <taxon>Methanobacteriota</taxon>
        <taxon>Stenosarchaea group</taxon>
        <taxon>Methanomicrobia</taxon>
        <taxon>Methanosarcinales</taxon>
        <taxon>Methanosarcinaceae</taxon>
        <taxon>Methanohalophilus</taxon>
    </lineage>
</organism>
<accession>A0A1X7NPK8</accession>
<keyword evidence="4" id="KW-1185">Reference proteome</keyword>
<dbReference type="InterPro" id="IPR038480">
    <property type="entry name" value="YuaB-like_sf"/>
</dbReference>
<feature type="domain" description="Cadherin-like beta-sandwich-like" evidence="2">
    <location>
        <begin position="560"/>
        <end position="650"/>
    </location>
</feature>
<keyword evidence="3" id="KW-0121">Carboxypeptidase</keyword>
<dbReference type="InterPro" id="IPR013784">
    <property type="entry name" value="Carb-bd-like_fold"/>
</dbReference>
<keyword evidence="3" id="KW-0378">Hydrolase</keyword>
<protein>
    <submittedName>
        <fullName evidence="3">Carboxypeptidase regulatory-like domain-containing protein</fullName>
    </submittedName>
</protein>
<dbReference type="InterPro" id="IPR025883">
    <property type="entry name" value="Cadherin-like_domain"/>
</dbReference>
<feature type="domain" description="Cadherin-like beta-sandwich-like" evidence="2">
    <location>
        <begin position="953"/>
        <end position="1043"/>
    </location>
</feature>
<feature type="compositionally biased region" description="Low complexity" evidence="1">
    <location>
        <begin position="97"/>
        <end position="112"/>
    </location>
</feature>
<reference evidence="4" key="1">
    <citation type="submission" date="2017-04" db="EMBL/GenBank/DDBJ databases">
        <authorList>
            <person name="Varghese N."/>
            <person name="Submissions S."/>
        </authorList>
    </citation>
    <scope>NUCLEOTIDE SEQUENCE [LARGE SCALE GENOMIC DNA]</scope>
    <source>
        <strain evidence="4">FDF-1</strain>
    </source>
</reference>
<dbReference type="Pfam" id="PF12733">
    <property type="entry name" value="Cadherin-like"/>
    <property type="match status" value="3"/>
</dbReference>
<gene>
    <name evidence="3" type="ORF">SAMN06264941_1399</name>
</gene>
<dbReference type="EMBL" id="FXBN01000002">
    <property type="protein sequence ID" value="SMH39535.1"/>
    <property type="molecule type" value="Genomic_DNA"/>
</dbReference>
<feature type="domain" description="Cadherin-like beta-sandwich-like" evidence="2">
    <location>
        <begin position="243"/>
        <end position="334"/>
    </location>
</feature>
<evidence type="ECO:0000256" key="1">
    <source>
        <dbReference type="SAM" id="MobiDB-lite"/>
    </source>
</evidence>
<dbReference type="Proteomes" id="UP000193969">
    <property type="component" value="Unassembled WGS sequence"/>
</dbReference>
<evidence type="ECO:0000259" key="2">
    <source>
        <dbReference type="Pfam" id="PF12733"/>
    </source>
</evidence>
<dbReference type="Gene3D" id="2.60.40.3490">
    <property type="match status" value="1"/>
</dbReference>
<evidence type="ECO:0000313" key="3">
    <source>
        <dbReference type="EMBL" id="SMH39535.1"/>
    </source>
</evidence>
<keyword evidence="3" id="KW-0645">Protease</keyword>
<feature type="region of interest" description="Disordered" evidence="1">
    <location>
        <begin position="50"/>
        <end position="117"/>
    </location>
</feature>
<name>A0A1X7NPK8_9EURY</name>
<evidence type="ECO:0000313" key="4">
    <source>
        <dbReference type="Proteomes" id="UP000193969"/>
    </source>
</evidence>
<sequence length="1593" mass="171480">MIQKKFPKNNLRDKNRLFLLTLVVTIFVMISGCADNFDDSNESVIVNNQTENQSDFESNDDENVTDTDSVQEKDDPEPDVKENDTFTIRVSSGGSGSSSKSSTPSVSVTPSGILEVDPMSVSNNTKINITVLYEVGESLNNGTVEMDIPSEFIVNNLTDIISISNNSTTVSENSKASYDANNVLSVENLNINKADFVNLTLTNYSVNSSGSYNFAASSMDTGKEMSDKVYATFTVYNDNAYLKNLSASKGDVDPSFDSTVYNYNTSVDYNVEQIDVKAILEDTKATLKVNDTTAASGDAATVTLNDPGTSTEIIIEVIAEDGETSKNYTINVSRSNSPSLRDASVGITEGSVVFSYEFYNETGSLFTYGDALASPYLLNNTSSTVTLVNESGALTDTITLEELGIDAAGNVSYQNVTEVGETFNIANIMQWGYPTNITLNLTGGQGEYTWSFNGTVDFNAGDINAFTLIIPGSITGQVTNTSGAPLEDVFVQIEDMEQYNASTNPSGIYIIERVPAGTYNVTAGIANYMSNTSESVVVNAAQPTTGVNFELISTDSTLGDLQVNPGTLDPAFDALETDYNVSVSHTVDEINLTAIPSYPQASITINNSAYNVGNEKTVSLQDPGESTEIAIVVAAEDQTNTSTYNVTVERAAVPTYNVTFNVTDGTIPIEGAQINISENTLTTNESGISSIDLINGTYDYNITAKGYYPENGSVTVEGLPVEIQVNMDAIPVIRDASVGITEGSVVFSYEFYNETGSLFTYGDALASPYLLNNTSSTVTLMNESGTLTDKITFKELGVDTVGNVSYQNVTEVGETFNIANVMQWGYPTNITLNLTGGQGEYTWSFNETVDFNAGDINAFTSIIPGSITGQVTNTSGAPLEDVFVQIEDMEQYNASTNPSGIYIIERVPAGTYNVTAGIADYMSNTSESVVVNAAQPTTGVNFELISTDSTLGDLQVNPGTLDPAFDALETDYNVSVSHTVDEINLTAILSYPQASITINNSAYNVGNEKTVALQDPGESTEIAIVVTAEDQTSTSTYNVTVERAAVPTYNVTFNVTDGTIPIEGAQINISENTLTTNESGISSIDLINGTYDYNITAKGYYPENGSVTVEGSPVEIQVNMDAIPVIRDASVGITEGSVVFSYEFYNETGSLFTYGDALASPYLLNNTSSTVTLVNESGALTNTITLEELGIDAAGNVSYQNVTEVGETFNIANIMQWGYPTNITLNLTGGQGEYKWVLEETINLTSSDIAAFMKMVSTPPDGDLLDAAAGSDFMAVLFTRDGDLYHKQIGAEETWSSEILVNKSASEGKIVVDSGDKTHVTYTTNNGTIAYRTMDNGGWTGALYIGSNNAGECYWPDVDVDSSNDPHIIYVDTMGDTAGTRNQPDLMYASLNNDEFNKVLLASGNYDRDWKMGSYPGEKPPQIAMDANDNRYYLYQSRSYSHDMFVDHSRRIDVVGANTESLGSISSNTNRFDIYDLKIVDSKLYALYRDDVHIKANEMNIGAAGQITSLVDKVVFDASSAYSLDVASSDIVIGSKDGDNLRVHYNGIPETATEINVKGDAVSIVHMGGSFYAAYTDNEDGIIKFVEIHEPIL</sequence>
<feature type="compositionally biased region" description="Basic and acidic residues" evidence="1">
    <location>
        <begin position="70"/>
        <end position="84"/>
    </location>
</feature>
<dbReference type="GO" id="GO:0030246">
    <property type="term" value="F:carbohydrate binding"/>
    <property type="evidence" value="ECO:0007669"/>
    <property type="project" value="InterPro"/>
</dbReference>
<proteinExistence type="predicted"/>
<dbReference type="PROSITE" id="PS51257">
    <property type="entry name" value="PROKAR_LIPOPROTEIN"/>
    <property type="match status" value="1"/>
</dbReference>
<dbReference type="Gene3D" id="2.60.40.1120">
    <property type="entry name" value="Carboxypeptidase-like, regulatory domain"/>
    <property type="match status" value="4"/>
</dbReference>
<dbReference type="GO" id="GO:0004180">
    <property type="term" value="F:carboxypeptidase activity"/>
    <property type="evidence" value="ECO:0007669"/>
    <property type="project" value="UniProtKB-KW"/>
</dbReference>
<dbReference type="SUPFAM" id="SSF49452">
    <property type="entry name" value="Starch-binding domain-like"/>
    <property type="match status" value="2"/>
</dbReference>
<dbReference type="Pfam" id="PF13620">
    <property type="entry name" value="CarboxypepD_reg"/>
    <property type="match status" value="2"/>
</dbReference>